<dbReference type="EMBL" id="JAHUZN010000008">
    <property type="protein sequence ID" value="KAG8485835.1"/>
    <property type="molecule type" value="Genomic_DNA"/>
</dbReference>
<dbReference type="OrthoDB" id="10375786at2759"/>
<dbReference type="PANTHER" id="PTHR47481">
    <property type="match status" value="1"/>
</dbReference>
<sequence>MESFVGSADVVVEESFNPFAFAMQKVAMLVDDSNFLAWKQHVLLVLKTHCLLPFVEGTITMPPQSIASEDGALVENSAYARHHVSLEEHQPTILNGLLSKFDHVVSIIMTNCVPFDMHEITSALLDAEARQQAHVSHFSANIAETGNRVSPMVASDLSTYSRKSHMSLIVIVGVMSQRIALNNKSISSKARYLLKKQAEI</sequence>
<proteinExistence type="predicted"/>
<evidence type="ECO:0000313" key="2">
    <source>
        <dbReference type="Proteomes" id="UP000701853"/>
    </source>
</evidence>
<dbReference type="Proteomes" id="UP000701853">
    <property type="component" value="Chromosome 8"/>
</dbReference>
<protein>
    <recommendedName>
        <fullName evidence="3">Retrotransposon Copia-like N-terminal domain-containing protein</fullName>
    </recommendedName>
</protein>
<dbReference type="PANTHER" id="PTHR47481:SF30">
    <property type="entry name" value="CCHC-TYPE DOMAIN-CONTAINING PROTEIN"/>
    <property type="match status" value="1"/>
</dbReference>
<name>A0A8J5YSY6_9ROSI</name>
<organism evidence="1 2">
    <name type="scientific">Gossypium anomalum</name>
    <dbReference type="NCBI Taxonomy" id="47600"/>
    <lineage>
        <taxon>Eukaryota</taxon>
        <taxon>Viridiplantae</taxon>
        <taxon>Streptophyta</taxon>
        <taxon>Embryophyta</taxon>
        <taxon>Tracheophyta</taxon>
        <taxon>Spermatophyta</taxon>
        <taxon>Magnoliopsida</taxon>
        <taxon>eudicotyledons</taxon>
        <taxon>Gunneridae</taxon>
        <taxon>Pentapetalae</taxon>
        <taxon>rosids</taxon>
        <taxon>malvids</taxon>
        <taxon>Malvales</taxon>
        <taxon>Malvaceae</taxon>
        <taxon>Malvoideae</taxon>
        <taxon>Gossypium</taxon>
    </lineage>
</organism>
<gene>
    <name evidence="1" type="ORF">CXB51_019230</name>
</gene>
<reference evidence="1 2" key="1">
    <citation type="journal article" date="2021" name="bioRxiv">
        <title>The Gossypium anomalum genome as a resource for cotton improvement and evolutionary analysis of hybrid incompatibility.</title>
        <authorList>
            <person name="Grover C.E."/>
            <person name="Yuan D."/>
            <person name="Arick M.A."/>
            <person name="Miller E.R."/>
            <person name="Hu G."/>
            <person name="Peterson D.G."/>
            <person name="Wendel J.F."/>
            <person name="Udall J.A."/>
        </authorList>
    </citation>
    <scope>NUCLEOTIDE SEQUENCE [LARGE SCALE GENOMIC DNA]</scope>
    <source>
        <strain evidence="1">JFW-Udall</strain>
        <tissue evidence="1">Leaf</tissue>
    </source>
</reference>
<keyword evidence="2" id="KW-1185">Reference proteome</keyword>
<dbReference type="AlphaFoldDB" id="A0A8J5YSY6"/>
<comment type="caution">
    <text evidence="1">The sequence shown here is derived from an EMBL/GenBank/DDBJ whole genome shotgun (WGS) entry which is preliminary data.</text>
</comment>
<accession>A0A8J5YSY6</accession>
<evidence type="ECO:0000313" key="1">
    <source>
        <dbReference type="EMBL" id="KAG8485835.1"/>
    </source>
</evidence>
<evidence type="ECO:0008006" key="3">
    <source>
        <dbReference type="Google" id="ProtNLM"/>
    </source>
</evidence>